<dbReference type="Proteomes" id="UP001232973">
    <property type="component" value="Unassembled WGS sequence"/>
</dbReference>
<protein>
    <submittedName>
        <fullName evidence="1">Uncharacterized protein</fullName>
    </submittedName>
</protein>
<evidence type="ECO:0000313" key="1">
    <source>
        <dbReference type="EMBL" id="MDQ0191187.1"/>
    </source>
</evidence>
<comment type="caution">
    <text evidence="1">The sequence shown here is derived from an EMBL/GenBank/DDBJ whole genome shotgun (WGS) entry which is preliminary data.</text>
</comment>
<dbReference type="EMBL" id="JAUSTP010000034">
    <property type="protein sequence ID" value="MDQ0191187.1"/>
    <property type="molecule type" value="Genomic_DNA"/>
</dbReference>
<accession>A0ABT9XLK3</accession>
<gene>
    <name evidence="1" type="ORF">J2S03_003056</name>
</gene>
<sequence>MIRRKKVDKRSPEVAARDVLETEHLGALERAAILLRWQHTMDKFSNLVEYTAVKRFDRQTQEKVAQMIGPERLEALRQMGLVPIEKPLYLALKDAEYEERMRQQKSRS</sequence>
<keyword evidence="2" id="KW-1185">Reference proteome</keyword>
<organism evidence="1 2">
    <name type="scientific">Alicyclobacillus cycloheptanicus</name>
    <dbReference type="NCBI Taxonomy" id="1457"/>
    <lineage>
        <taxon>Bacteria</taxon>
        <taxon>Bacillati</taxon>
        <taxon>Bacillota</taxon>
        <taxon>Bacilli</taxon>
        <taxon>Bacillales</taxon>
        <taxon>Alicyclobacillaceae</taxon>
        <taxon>Alicyclobacillus</taxon>
    </lineage>
</organism>
<reference evidence="1 2" key="1">
    <citation type="submission" date="2023-07" db="EMBL/GenBank/DDBJ databases">
        <title>Genomic Encyclopedia of Type Strains, Phase IV (KMG-IV): sequencing the most valuable type-strain genomes for metagenomic binning, comparative biology and taxonomic classification.</title>
        <authorList>
            <person name="Goeker M."/>
        </authorList>
    </citation>
    <scope>NUCLEOTIDE SEQUENCE [LARGE SCALE GENOMIC DNA]</scope>
    <source>
        <strain evidence="1 2">DSM 4006</strain>
    </source>
</reference>
<name>A0ABT9XLK3_9BACL</name>
<evidence type="ECO:0000313" key="2">
    <source>
        <dbReference type="Proteomes" id="UP001232973"/>
    </source>
</evidence>
<proteinExistence type="predicted"/>
<dbReference type="RefSeq" id="WP_274456885.1">
    <property type="nucleotide sequence ID" value="NZ_CP067097.1"/>
</dbReference>